<evidence type="ECO:0000313" key="2">
    <source>
        <dbReference type="EMBL" id="MBB5154559.1"/>
    </source>
</evidence>
<evidence type="ECO:0000313" key="3">
    <source>
        <dbReference type="Proteomes" id="UP000584374"/>
    </source>
</evidence>
<evidence type="ECO:0000256" key="1">
    <source>
        <dbReference type="SAM" id="MobiDB-lite"/>
    </source>
</evidence>
<dbReference type="Proteomes" id="UP000584374">
    <property type="component" value="Unassembled WGS sequence"/>
</dbReference>
<organism evidence="2 3">
    <name type="scientific">Saccharopolyspora phatthalungensis</name>
    <dbReference type="NCBI Taxonomy" id="664693"/>
    <lineage>
        <taxon>Bacteria</taxon>
        <taxon>Bacillati</taxon>
        <taxon>Actinomycetota</taxon>
        <taxon>Actinomycetes</taxon>
        <taxon>Pseudonocardiales</taxon>
        <taxon>Pseudonocardiaceae</taxon>
        <taxon>Saccharopolyspora</taxon>
    </lineage>
</organism>
<protein>
    <submittedName>
        <fullName evidence="2">Uncharacterized protein</fullName>
    </submittedName>
</protein>
<dbReference type="EMBL" id="JACHIW010000001">
    <property type="protein sequence ID" value="MBB5154559.1"/>
    <property type="molecule type" value="Genomic_DNA"/>
</dbReference>
<sequence>MTAVHRGSDGEPFAVTVHPRANVRIRVEENSVLAIEFAHDWKPPVTVILSHAVAAKTAITLISCALAGEWTPPANQGKSGPRTGEEVPPALPEPDDQIPRRRRW</sequence>
<name>A0A840Q7D4_9PSEU</name>
<keyword evidence="3" id="KW-1185">Reference proteome</keyword>
<accession>A0A840Q7D4</accession>
<gene>
    <name evidence="2" type="ORF">BJ970_002093</name>
</gene>
<feature type="region of interest" description="Disordered" evidence="1">
    <location>
        <begin position="70"/>
        <end position="104"/>
    </location>
</feature>
<dbReference type="AlphaFoldDB" id="A0A840Q7D4"/>
<proteinExistence type="predicted"/>
<comment type="caution">
    <text evidence="2">The sequence shown here is derived from an EMBL/GenBank/DDBJ whole genome shotgun (WGS) entry which is preliminary data.</text>
</comment>
<reference evidence="2 3" key="1">
    <citation type="submission" date="2020-08" db="EMBL/GenBank/DDBJ databases">
        <title>Sequencing the genomes of 1000 actinobacteria strains.</title>
        <authorList>
            <person name="Klenk H.-P."/>
        </authorList>
    </citation>
    <scope>NUCLEOTIDE SEQUENCE [LARGE SCALE GENOMIC DNA]</scope>
    <source>
        <strain evidence="2 3">DSM 45584</strain>
    </source>
</reference>